<protein>
    <recommendedName>
        <fullName evidence="5">Secreted protein</fullName>
    </recommendedName>
</protein>
<name>A0ABU6QRD0_9FABA</name>
<feature type="chain" id="PRO_5046671658" description="Secreted protein" evidence="2">
    <location>
        <begin position="23"/>
        <end position="71"/>
    </location>
</feature>
<organism evidence="3 4">
    <name type="scientific">Stylosanthes scabra</name>
    <dbReference type="NCBI Taxonomy" id="79078"/>
    <lineage>
        <taxon>Eukaryota</taxon>
        <taxon>Viridiplantae</taxon>
        <taxon>Streptophyta</taxon>
        <taxon>Embryophyta</taxon>
        <taxon>Tracheophyta</taxon>
        <taxon>Spermatophyta</taxon>
        <taxon>Magnoliopsida</taxon>
        <taxon>eudicotyledons</taxon>
        <taxon>Gunneridae</taxon>
        <taxon>Pentapetalae</taxon>
        <taxon>rosids</taxon>
        <taxon>fabids</taxon>
        <taxon>Fabales</taxon>
        <taxon>Fabaceae</taxon>
        <taxon>Papilionoideae</taxon>
        <taxon>50 kb inversion clade</taxon>
        <taxon>dalbergioids sensu lato</taxon>
        <taxon>Dalbergieae</taxon>
        <taxon>Pterocarpus clade</taxon>
        <taxon>Stylosanthes</taxon>
    </lineage>
</organism>
<gene>
    <name evidence="3" type="ORF">PIB30_077370</name>
</gene>
<dbReference type="Proteomes" id="UP001341840">
    <property type="component" value="Unassembled WGS sequence"/>
</dbReference>
<evidence type="ECO:0000256" key="1">
    <source>
        <dbReference type="SAM" id="MobiDB-lite"/>
    </source>
</evidence>
<evidence type="ECO:0000313" key="3">
    <source>
        <dbReference type="EMBL" id="MED6114133.1"/>
    </source>
</evidence>
<feature type="region of interest" description="Disordered" evidence="1">
    <location>
        <begin position="39"/>
        <end position="71"/>
    </location>
</feature>
<sequence>MVLRTRFLTLILASLYYRRRKAGSIGQANVSEWACRSTSVVPQAGRDGSSSLESRRAASWPWKSSTPAIIP</sequence>
<evidence type="ECO:0000313" key="4">
    <source>
        <dbReference type="Proteomes" id="UP001341840"/>
    </source>
</evidence>
<keyword evidence="2" id="KW-0732">Signal</keyword>
<dbReference type="EMBL" id="JASCZI010001039">
    <property type="protein sequence ID" value="MED6114133.1"/>
    <property type="molecule type" value="Genomic_DNA"/>
</dbReference>
<feature type="signal peptide" evidence="2">
    <location>
        <begin position="1"/>
        <end position="22"/>
    </location>
</feature>
<accession>A0ABU6QRD0</accession>
<comment type="caution">
    <text evidence="3">The sequence shown here is derived from an EMBL/GenBank/DDBJ whole genome shotgun (WGS) entry which is preliminary data.</text>
</comment>
<evidence type="ECO:0008006" key="5">
    <source>
        <dbReference type="Google" id="ProtNLM"/>
    </source>
</evidence>
<proteinExistence type="predicted"/>
<reference evidence="3 4" key="1">
    <citation type="journal article" date="2023" name="Plants (Basel)">
        <title>Bridging the Gap: Combining Genomics and Transcriptomics Approaches to Understand Stylosanthes scabra, an Orphan Legume from the Brazilian Caatinga.</title>
        <authorList>
            <person name="Ferreira-Neto J.R.C."/>
            <person name="da Silva M.D."/>
            <person name="Binneck E."/>
            <person name="de Melo N.F."/>
            <person name="da Silva R.H."/>
            <person name="de Melo A.L.T.M."/>
            <person name="Pandolfi V."/>
            <person name="Bustamante F.O."/>
            <person name="Brasileiro-Vidal A.C."/>
            <person name="Benko-Iseppon A.M."/>
        </authorList>
    </citation>
    <scope>NUCLEOTIDE SEQUENCE [LARGE SCALE GENOMIC DNA]</scope>
    <source>
        <tissue evidence="3">Leaves</tissue>
    </source>
</reference>
<feature type="compositionally biased region" description="Polar residues" evidence="1">
    <location>
        <begin position="62"/>
        <end position="71"/>
    </location>
</feature>
<evidence type="ECO:0000256" key="2">
    <source>
        <dbReference type="SAM" id="SignalP"/>
    </source>
</evidence>
<keyword evidence="4" id="KW-1185">Reference proteome</keyword>